<dbReference type="Pfam" id="PF12730">
    <property type="entry name" value="ABC2_membrane_4"/>
    <property type="match status" value="1"/>
</dbReference>
<dbReference type="Proteomes" id="UP000654947">
    <property type="component" value="Unassembled WGS sequence"/>
</dbReference>
<proteinExistence type="predicted"/>
<feature type="transmembrane region" description="Helical" evidence="1">
    <location>
        <begin position="144"/>
        <end position="166"/>
    </location>
</feature>
<protein>
    <submittedName>
        <fullName evidence="2">Uncharacterized protein</fullName>
    </submittedName>
</protein>
<keyword evidence="1" id="KW-1133">Transmembrane helix</keyword>
<reference evidence="2 3" key="1">
    <citation type="journal article" date="2014" name="Int. J. Syst. Evol. Microbiol.">
        <title>Complete genome sequence of Corynebacterium casei LMG S-19264T (=DSM 44701T), isolated from a smear-ripened cheese.</title>
        <authorList>
            <consortium name="US DOE Joint Genome Institute (JGI-PGF)"/>
            <person name="Walter F."/>
            <person name="Albersmeier A."/>
            <person name="Kalinowski J."/>
            <person name="Ruckert C."/>
        </authorList>
    </citation>
    <scope>NUCLEOTIDE SEQUENCE [LARGE SCALE GENOMIC DNA]</scope>
    <source>
        <strain evidence="2 3">KCTC 19473</strain>
    </source>
</reference>
<keyword evidence="3" id="KW-1185">Reference proteome</keyword>
<dbReference type="EMBL" id="BMXL01000003">
    <property type="protein sequence ID" value="GHD19286.1"/>
    <property type="molecule type" value="Genomic_DNA"/>
</dbReference>
<feature type="transmembrane region" description="Helical" evidence="1">
    <location>
        <begin position="173"/>
        <end position="198"/>
    </location>
</feature>
<evidence type="ECO:0000256" key="1">
    <source>
        <dbReference type="SAM" id="Phobius"/>
    </source>
</evidence>
<feature type="transmembrane region" description="Helical" evidence="1">
    <location>
        <begin position="108"/>
        <end position="132"/>
    </location>
</feature>
<feature type="transmembrane region" description="Helical" evidence="1">
    <location>
        <begin position="58"/>
        <end position="77"/>
    </location>
</feature>
<dbReference type="AlphaFoldDB" id="A0A918X9A7"/>
<feature type="transmembrane region" description="Helical" evidence="1">
    <location>
        <begin position="18"/>
        <end position="38"/>
    </location>
</feature>
<accession>A0A918X9A7</accession>
<evidence type="ECO:0000313" key="3">
    <source>
        <dbReference type="Proteomes" id="UP000654947"/>
    </source>
</evidence>
<name>A0A918X9A7_9ACTN</name>
<organism evidence="2 3">
    <name type="scientific">Nocardiopsis kunsanensis</name>
    <dbReference type="NCBI Taxonomy" id="141693"/>
    <lineage>
        <taxon>Bacteria</taxon>
        <taxon>Bacillati</taxon>
        <taxon>Actinomycetota</taxon>
        <taxon>Actinomycetes</taxon>
        <taxon>Streptosporangiales</taxon>
        <taxon>Nocardiopsidaceae</taxon>
        <taxon>Nocardiopsis</taxon>
    </lineage>
</organism>
<dbReference type="RefSeq" id="WP_017574270.1">
    <property type="nucleotide sequence ID" value="NZ_BMXL01000003.1"/>
</dbReference>
<evidence type="ECO:0000313" key="2">
    <source>
        <dbReference type="EMBL" id="GHD19286.1"/>
    </source>
</evidence>
<feature type="transmembrane region" description="Helical" evidence="1">
    <location>
        <begin position="218"/>
        <end position="242"/>
    </location>
</feature>
<comment type="caution">
    <text evidence="2">The sequence shown here is derived from an EMBL/GenBank/DDBJ whole genome shotgun (WGS) entry which is preliminary data.</text>
</comment>
<keyword evidence="1" id="KW-0812">Transmembrane</keyword>
<gene>
    <name evidence="2" type="ORF">GCM10007147_10360</name>
</gene>
<keyword evidence="1" id="KW-0472">Membrane</keyword>
<sequence length="255" mass="26638">MNRTAVAVELRKTRRARVVPVLAVMVIAVVALSSANLFSDSMRADLSDPSAQPWEQLLLNHVVVAAMTSPVVVAVLASRQVDIEHQGQGWTLARVCGLGPGQLCRAKALVLGAVLTLAVAVQSALVAGAGLLAGVEVAFPAGMWARYTLTLALVNLVVLFLHLWLAARVDNQFVGLGVGLLGAFYAVFALLMPAWVALALPWGHYAAISPLGTGPDGGLAAVTPAYGVLVPYLSAVVVLFAVACRRFDRAEEGPA</sequence>